<protein>
    <recommendedName>
        <fullName evidence="7">4-hydroxythreonine-4-phosphate dehydrogenase</fullName>
        <ecNumber evidence="7">1.1.1.262</ecNumber>
    </recommendedName>
    <alternativeName>
        <fullName evidence="7">4-(phosphohydroxy)-L-threonine dehydrogenase</fullName>
    </alternativeName>
</protein>
<dbReference type="GO" id="GO:0051287">
    <property type="term" value="F:NAD binding"/>
    <property type="evidence" value="ECO:0007669"/>
    <property type="project" value="InterPro"/>
</dbReference>
<dbReference type="AlphaFoldDB" id="D5AND0"/>
<evidence type="ECO:0000256" key="1">
    <source>
        <dbReference type="ARBA" id="ARBA00022490"/>
    </source>
</evidence>
<dbReference type="Proteomes" id="UP000002361">
    <property type="component" value="Chromosome"/>
</dbReference>
<comment type="miscellaneous">
    <text evidence="7">The active site is located at the dimer interface.</text>
</comment>
<evidence type="ECO:0000313" key="9">
    <source>
        <dbReference type="Proteomes" id="UP000002361"/>
    </source>
</evidence>
<dbReference type="EC" id="1.1.1.262" evidence="7"/>
<dbReference type="SUPFAM" id="SSF53659">
    <property type="entry name" value="Isocitrate/Isopropylmalate dehydrogenase-like"/>
    <property type="match status" value="1"/>
</dbReference>
<comment type="catalytic activity">
    <reaction evidence="7">
        <text>4-(phosphooxy)-L-threonine + NAD(+) = 3-amino-2-oxopropyl phosphate + CO2 + NADH</text>
        <dbReference type="Rhea" id="RHEA:32275"/>
        <dbReference type="ChEBI" id="CHEBI:16526"/>
        <dbReference type="ChEBI" id="CHEBI:57279"/>
        <dbReference type="ChEBI" id="CHEBI:57540"/>
        <dbReference type="ChEBI" id="CHEBI:57945"/>
        <dbReference type="ChEBI" id="CHEBI:58452"/>
        <dbReference type="EC" id="1.1.1.262"/>
    </reaction>
</comment>
<keyword evidence="9" id="KW-1185">Reference proteome</keyword>
<dbReference type="Gene3D" id="3.40.718.10">
    <property type="entry name" value="Isopropylmalate Dehydrogenase"/>
    <property type="match status" value="1"/>
</dbReference>
<feature type="binding site" evidence="7">
    <location>
        <position position="273"/>
    </location>
    <ligand>
        <name>a divalent metal cation</name>
        <dbReference type="ChEBI" id="CHEBI:60240"/>
        <note>ligand shared between dimeric partners</note>
    </ligand>
</feature>
<dbReference type="GO" id="GO:0050570">
    <property type="term" value="F:4-hydroxythreonine-4-phosphate dehydrogenase activity"/>
    <property type="evidence" value="ECO:0007669"/>
    <property type="project" value="UniProtKB-UniRule"/>
</dbReference>
<dbReference type="PANTHER" id="PTHR30004:SF6">
    <property type="entry name" value="D-THREONATE 4-PHOSPHATE DEHYDROGENASE"/>
    <property type="match status" value="1"/>
</dbReference>
<dbReference type="STRING" id="272942.RCAP_rcc02690"/>
<comment type="subcellular location">
    <subcellularLocation>
        <location evidence="7">Cytoplasm</location>
    </subcellularLocation>
</comment>
<dbReference type="GO" id="GO:0008270">
    <property type="term" value="F:zinc ion binding"/>
    <property type="evidence" value="ECO:0007669"/>
    <property type="project" value="UniProtKB-UniRule"/>
</dbReference>
<evidence type="ECO:0000256" key="2">
    <source>
        <dbReference type="ARBA" id="ARBA00022723"/>
    </source>
</evidence>
<reference evidence="8 9" key="2">
    <citation type="journal article" date="2010" name="J. Bacteriol.">
        <title>Complete genome sequence of the photosynthetic purple nonsulfur bacterium Rhodobacter capsulatus SB 1003.</title>
        <authorList>
            <person name="Strnad H."/>
            <person name="Lapidus A."/>
            <person name="Paces J."/>
            <person name="Ulbrich P."/>
            <person name="Vlcek C."/>
            <person name="Paces V."/>
            <person name="Haselkorn R."/>
        </authorList>
    </citation>
    <scope>NUCLEOTIDE SEQUENCE [LARGE SCALE GENOMIC DNA]</scope>
    <source>
        <strain evidence="9">ATCC BAA-309 / NBRC 16581 / SB1003</strain>
    </source>
</reference>
<dbReference type="eggNOG" id="COG1995">
    <property type="taxonomic scope" value="Bacteria"/>
</dbReference>
<evidence type="ECO:0000256" key="4">
    <source>
        <dbReference type="ARBA" id="ARBA00023002"/>
    </source>
</evidence>
<dbReference type="PANTHER" id="PTHR30004">
    <property type="entry name" value="4-HYDROXYTHREONINE-4-PHOSPHATE DEHYDROGENASE"/>
    <property type="match status" value="1"/>
</dbReference>
<feature type="binding site" evidence="7">
    <location>
        <position position="281"/>
    </location>
    <ligand>
        <name>substrate</name>
    </ligand>
</feature>
<evidence type="ECO:0000313" key="8">
    <source>
        <dbReference type="EMBL" id="ADE86420.1"/>
    </source>
</evidence>
<proteinExistence type="inferred from homology"/>
<accession>D5AND0</accession>
<feature type="binding site" evidence="7">
    <location>
        <position position="290"/>
    </location>
    <ligand>
        <name>substrate</name>
    </ligand>
</feature>
<keyword evidence="4 7" id="KW-0560">Oxidoreductase</keyword>
<comment type="pathway">
    <text evidence="7">Cofactor biosynthesis; pyridoxine 5'-phosphate biosynthesis; pyridoxine 5'-phosphate from D-erythrose 4-phosphate: step 4/5.</text>
</comment>
<gene>
    <name evidence="7 8" type="primary">pdxA</name>
    <name evidence="8" type="ordered locus">RCAP_rcc02690</name>
</gene>
<comment type="subunit">
    <text evidence="7">Homodimer.</text>
</comment>
<dbReference type="OrthoDB" id="9801783at2"/>
<keyword evidence="1 7" id="KW-0963">Cytoplasm</keyword>
<dbReference type="InterPro" id="IPR037510">
    <property type="entry name" value="PdxA"/>
</dbReference>
<keyword evidence="7" id="KW-0862">Zinc</keyword>
<dbReference type="NCBIfam" id="TIGR00557">
    <property type="entry name" value="pdxA"/>
    <property type="match status" value="1"/>
</dbReference>
<dbReference type="Pfam" id="PF04166">
    <property type="entry name" value="PdxA"/>
    <property type="match status" value="1"/>
</dbReference>
<evidence type="ECO:0000256" key="5">
    <source>
        <dbReference type="ARBA" id="ARBA00023027"/>
    </source>
</evidence>
<dbReference type="RefSeq" id="WP_013068399.1">
    <property type="nucleotide sequence ID" value="NC_014034.1"/>
</dbReference>
<comment type="function">
    <text evidence="7">Catalyzes the NAD(P)-dependent oxidation of 4-(phosphooxy)-L-threonine (HTP) into 2-amino-3-oxo-4-(phosphooxy)butyric acid which spontaneously decarboxylates to form 3-amino-2-oxopropyl phosphate (AHAP).</text>
</comment>
<comment type="cofactor">
    <cofactor evidence="7">
        <name>Zn(2+)</name>
        <dbReference type="ChEBI" id="CHEBI:29105"/>
    </cofactor>
    <cofactor evidence="7">
        <name>Mg(2+)</name>
        <dbReference type="ChEBI" id="CHEBI:18420"/>
    </cofactor>
    <cofactor evidence="7">
        <name>Co(2+)</name>
        <dbReference type="ChEBI" id="CHEBI:48828"/>
    </cofactor>
    <text evidence="7">Binds 1 divalent metal cation per subunit. Can use ions such as Zn(2+), Mg(2+) or Co(2+).</text>
</comment>
<dbReference type="GO" id="GO:0008615">
    <property type="term" value="P:pyridoxine biosynthetic process"/>
    <property type="evidence" value="ECO:0007669"/>
    <property type="project" value="UniProtKB-UniRule"/>
</dbReference>
<organism evidence="8 9">
    <name type="scientific">Rhodobacter capsulatus (strain ATCC BAA-309 / NBRC 16581 / SB1003)</name>
    <dbReference type="NCBI Taxonomy" id="272942"/>
    <lineage>
        <taxon>Bacteria</taxon>
        <taxon>Pseudomonadati</taxon>
        <taxon>Pseudomonadota</taxon>
        <taxon>Alphaproteobacteria</taxon>
        <taxon>Rhodobacterales</taxon>
        <taxon>Rhodobacter group</taxon>
        <taxon>Rhodobacter</taxon>
    </lineage>
</organism>
<evidence type="ECO:0000256" key="6">
    <source>
        <dbReference type="ARBA" id="ARBA00023096"/>
    </source>
</evidence>
<keyword evidence="6 7" id="KW-0664">Pyridoxine biosynthesis</keyword>
<feature type="binding site" evidence="7">
    <location>
        <position position="173"/>
    </location>
    <ligand>
        <name>a divalent metal cation</name>
        <dbReference type="ChEBI" id="CHEBI:60240"/>
        <note>ligand shared between dimeric partners</note>
    </ligand>
</feature>
<keyword evidence="3 7" id="KW-0521">NADP</keyword>
<keyword evidence="7" id="KW-0170">Cobalt</keyword>
<feature type="binding site" evidence="7">
    <location>
        <position position="299"/>
    </location>
    <ligand>
        <name>substrate</name>
    </ligand>
</feature>
<dbReference type="GO" id="GO:0050897">
    <property type="term" value="F:cobalt ion binding"/>
    <property type="evidence" value="ECO:0007669"/>
    <property type="project" value="UniProtKB-UniRule"/>
</dbReference>
<comment type="similarity">
    <text evidence="7">Belongs to the PdxA family.</text>
</comment>
<dbReference type="EMBL" id="CP001312">
    <property type="protein sequence ID" value="ADE86420.1"/>
    <property type="molecule type" value="Genomic_DNA"/>
</dbReference>
<dbReference type="GeneID" id="31491512"/>
<keyword evidence="2 7" id="KW-0479">Metal-binding</keyword>
<feature type="binding site" evidence="7">
    <location>
        <position position="218"/>
    </location>
    <ligand>
        <name>a divalent metal cation</name>
        <dbReference type="ChEBI" id="CHEBI:60240"/>
        <note>ligand shared between dimeric partners</note>
    </ligand>
</feature>
<feature type="binding site" evidence="7">
    <location>
        <position position="139"/>
    </location>
    <ligand>
        <name>substrate</name>
    </ligand>
</feature>
<dbReference type="InterPro" id="IPR005255">
    <property type="entry name" value="PdxA_fam"/>
</dbReference>
<keyword evidence="5 7" id="KW-0520">NAD</keyword>
<dbReference type="GO" id="GO:0005737">
    <property type="term" value="C:cytoplasm"/>
    <property type="evidence" value="ECO:0007669"/>
    <property type="project" value="UniProtKB-SubCell"/>
</dbReference>
<sequence>MSLRATEAAGGDRPVILTCGDPSGVGPELAVRASQALGARLPFVWLGDPAHLPRGAAVREIDTPDQAMTHAGAALCVLPHPFPAAAVPGQPDPANAQAVIDVIARGVDLVTRGAGLALTTAPINKKALKDGAGFAFPGHTEYLAHLAGGARVVMMLASDRVDPPCRVVPATIHIALREVFDTYTPALLREVVRLTAEGLRRDFGLENPRLAVAGLNPHAGEGGAMGQEEIDWIADVVAGLRAEGLAVTGPLPPDTMFHPAARARYDAAICAYHDQALIPIKTLDFDGGVNVTLGLPFVRTSPDHGTAYDIAGTGKASPHSLIAALTMAAKMGAAGRRGLCPRTPGIFEAR</sequence>
<keyword evidence="7" id="KW-0460">Magnesium</keyword>
<name>D5AND0_RHOCB</name>
<dbReference type="GO" id="GO:0042823">
    <property type="term" value="P:pyridoxal phosphate biosynthetic process"/>
    <property type="evidence" value="ECO:0007669"/>
    <property type="project" value="UniProtKB-UniRule"/>
</dbReference>
<dbReference type="UniPathway" id="UPA00244">
    <property type="reaction ID" value="UER00312"/>
</dbReference>
<reference key="1">
    <citation type="submission" date="2008-12" db="EMBL/GenBank/DDBJ databases">
        <title>Complete genome sequence of Rhodobacter capsulatus SB1003.</title>
        <authorList>
            <person name="Strnad H."/>
            <person name="Lapidus A."/>
            <person name="Vlcek C."/>
            <person name="Ulbrich P."/>
            <person name="Paces J."/>
            <person name="Maltsev N."/>
            <person name="Kumar V."/>
            <person name="Kogan Y."/>
            <person name="Milgram A."/>
            <person name="Rebrekov D."/>
            <person name="Mazur M."/>
            <person name="Cox R."/>
            <person name="Kyrpides N."/>
            <person name="Kolar M."/>
            <person name="Sachova J."/>
            <person name="Ridl J."/>
            <person name="Ivanova N."/>
            <person name="Kapatral V."/>
            <person name="Los T."/>
            <person name="Lykidis A."/>
            <person name="Mikhailova N."/>
            <person name="Reznik G."/>
            <person name="Vasieva O."/>
            <person name="Fonstein M."/>
            <person name="Paces V."/>
            <person name="Haselkorn R."/>
        </authorList>
    </citation>
    <scope>NUCLEOTIDE SEQUENCE</scope>
    <source>
        <strain>SB1003</strain>
    </source>
</reference>
<dbReference type="GO" id="GO:0000287">
    <property type="term" value="F:magnesium ion binding"/>
    <property type="evidence" value="ECO:0007669"/>
    <property type="project" value="UniProtKB-UniRule"/>
</dbReference>
<evidence type="ECO:0000256" key="3">
    <source>
        <dbReference type="ARBA" id="ARBA00022857"/>
    </source>
</evidence>
<feature type="binding site" evidence="7">
    <location>
        <position position="140"/>
    </location>
    <ligand>
        <name>substrate</name>
    </ligand>
</feature>
<dbReference type="KEGG" id="rcp:RCAP_rcc02690"/>
<dbReference type="HOGENOM" id="CLU_040168_1_0_5"/>
<dbReference type="HAMAP" id="MF_00536">
    <property type="entry name" value="PdxA"/>
    <property type="match status" value="1"/>
</dbReference>
<evidence type="ECO:0000256" key="7">
    <source>
        <dbReference type="HAMAP-Rule" id="MF_00536"/>
    </source>
</evidence>
<dbReference type="NCBIfam" id="NF003699">
    <property type="entry name" value="PRK05312.1"/>
    <property type="match status" value="1"/>
</dbReference>